<dbReference type="Gene3D" id="3.40.250.10">
    <property type="entry name" value="Rhodanese-like domain"/>
    <property type="match status" value="1"/>
</dbReference>
<dbReference type="NCBIfam" id="NF033788">
    <property type="entry name" value="HTH_metalloreg"/>
    <property type="match status" value="1"/>
</dbReference>
<feature type="domain" description="HTH arsR-type" evidence="2">
    <location>
        <begin position="3"/>
        <end position="98"/>
    </location>
</feature>
<dbReference type="SMART" id="SM00450">
    <property type="entry name" value="RHOD"/>
    <property type="match status" value="1"/>
</dbReference>
<dbReference type="RefSeq" id="WP_243849268.1">
    <property type="nucleotide sequence ID" value="NZ_JBHLUW010000035.1"/>
</dbReference>
<dbReference type="AlphaFoldDB" id="A0A4R8M348"/>
<dbReference type="PANTHER" id="PTHR43031:SF1">
    <property type="entry name" value="PYRIDINE NUCLEOTIDE-DISULPHIDE OXIDOREDUCTASE"/>
    <property type="match status" value="1"/>
</dbReference>
<dbReference type="InterPro" id="IPR050229">
    <property type="entry name" value="GlpE_sulfurtransferase"/>
</dbReference>
<dbReference type="InterPro" id="IPR036873">
    <property type="entry name" value="Rhodanese-like_dom_sf"/>
</dbReference>
<dbReference type="PANTHER" id="PTHR43031">
    <property type="entry name" value="FAD-DEPENDENT OXIDOREDUCTASE"/>
    <property type="match status" value="1"/>
</dbReference>
<evidence type="ECO:0000313" key="4">
    <source>
        <dbReference type="Proteomes" id="UP000295509"/>
    </source>
</evidence>
<dbReference type="InterPro" id="IPR036390">
    <property type="entry name" value="WH_DNA-bd_sf"/>
</dbReference>
<dbReference type="GO" id="GO:0003700">
    <property type="term" value="F:DNA-binding transcription factor activity"/>
    <property type="evidence" value="ECO:0007669"/>
    <property type="project" value="InterPro"/>
</dbReference>
<dbReference type="EMBL" id="SORE01000002">
    <property type="protein sequence ID" value="TDY54004.1"/>
    <property type="molecule type" value="Genomic_DNA"/>
</dbReference>
<dbReference type="Pfam" id="PF01022">
    <property type="entry name" value="HTH_5"/>
    <property type="match status" value="1"/>
</dbReference>
<dbReference type="Pfam" id="PF00581">
    <property type="entry name" value="Rhodanese"/>
    <property type="match status" value="1"/>
</dbReference>
<feature type="domain" description="Rhodanese" evidence="1">
    <location>
        <begin position="128"/>
        <end position="217"/>
    </location>
</feature>
<reference evidence="3 4" key="1">
    <citation type="submission" date="2019-03" db="EMBL/GenBank/DDBJ databases">
        <title>Genomic Encyclopedia of Type Strains, Phase III (KMG-III): the genomes of soil and plant-associated and newly described type strains.</title>
        <authorList>
            <person name="Whitman W."/>
        </authorList>
    </citation>
    <scope>NUCLEOTIDE SEQUENCE [LARGE SCALE GENOMIC DNA]</scope>
    <source>
        <strain evidence="3 4">LMG 29544</strain>
    </source>
</reference>
<dbReference type="SUPFAM" id="SSF52821">
    <property type="entry name" value="Rhodanese/Cell cycle control phosphatase"/>
    <property type="match status" value="1"/>
</dbReference>
<dbReference type="InterPro" id="IPR001845">
    <property type="entry name" value="HTH_ArsR_DNA-bd_dom"/>
</dbReference>
<evidence type="ECO:0000313" key="3">
    <source>
        <dbReference type="EMBL" id="TDY54004.1"/>
    </source>
</evidence>
<evidence type="ECO:0000259" key="1">
    <source>
        <dbReference type="PROSITE" id="PS50206"/>
    </source>
</evidence>
<dbReference type="PROSITE" id="PS50987">
    <property type="entry name" value="HTH_ARSR_2"/>
    <property type="match status" value="1"/>
</dbReference>
<dbReference type="PROSITE" id="PS50206">
    <property type="entry name" value="RHODANESE_3"/>
    <property type="match status" value="1"/>
</dbReference>
<dbReference type="InterPro" id="IPR036388">
    <property type="entry name" value="WH-like_DNA-bd_sf"/>
</dbReference>
<proteinExistence type="predicted"/>
<dbReference type="CDD" id="cd00158">
    <property type="entry name" value="RHOD"/>
    <property type="match status" value="1"/>
</dbReference>
<dbReference type="SUPFAM" id="SSF46785">
    <property type="entry name" value="Winged helix' DNA-binding domain"/>
    <property type="match status" value="1"/>
</dbReference>
<dbReference type="FunFam" id="3.40.250.10:FF:000039">
    <property type="entry name" value="ArsR family transcriptional regulator"/>
    <property type="match status" value="1"/>
</dbReference>
<dbReference type="SMART" id="SM00418">
    <property type="entry name" value="HTH_ARSR"/>
    <property type="match status" value="1"/>
</dbReference>
<organism evidence="3 4">
    <name type="scientific">Paraburkholderia rhizosphaerae</name>
    <dbReference type="NCBI Taxonomy" id="480658"/>
    <lineage>
        <taxon>Bacteria</taxon>
        <taxon>Pseudomonadati</taxon>
        <taxon>Pseudomonadota</taxon>
        <taxon>Betaproteobacteria</taxon>
        <taxon>Burkholderiales</taxon>
        <taxon>Burkholderiaceae</taxon>
        <taxon>Paraburkholderia</taxon>
    </lineage>
</organism>
<accession>A0A4R8M348</accession>
<dbReference type="InterPro" id="IPR011991">
    <property type="entry name" value="ArsR-like_HTH"/>
</dbReference>
<keyword evidence="4" id="KW-1185">Reference proteome</keyword>
<comment type="caution">
    <text evidence="3">The sequence shown here is derived from an EMBL/GenBank/DDBJ whole genome shotgun (WGS) entry which is preliminary data.</text>
</comment>
<dbReference type="InterPro" id="IPR001763">
    <property type="entry name" value="Rhodanese-like_dom"/>
</dbReference>
<gene>
    <name evidence="3" type="ORF">BX592_102151</name>
</gene>
<name>A0A4R8M348_9BURK</name>
<evidence type="ECO:0000259" key="2">
    <source>
        <dbReference type="PROSITE" id="PS50987"/>
    </source>
</evidence>
<dbReference type="CDD" id="cd00090">
    <property type="entry name" value="HTH_ARSR"/>
    <property type="match status" value="1"/>
</dbReference>
<dbReference type="Proteomes" id="UP000295509">
    <property type="component" value="Unassembled WGS sequence"/>
</dbReference>
<dbReference type="PRINTS" id="PR00778">
    <property type="entry name" value="HTHARSR"/>
</dbReference>
<sequence>MGAKQAIFERLAGLAQAFGHPGRLELLEYLAQRQRSVEELTALSGMSFANTSRHLQVLRRARLVDAERRGKNIVYRLAGHNEIVGLMNSLGRIGERNDAEVRQTLNDYFYSRDSLEAVSRDELARRLADGLVTVLDVRPHEEFAHGHLPGACNIPLAELERRLAELPIDTAIVAYCRGPYCVLSFEAVAALRAKGFNALRLEDGFPEWKAAGFAIETGVAAWRFTALAAARRPTRK</sequence>
<dbReference type="Gene3D" id="1.10.10.10">
    <property type="entry name" value="Winged helix-like DNA-binding domain superfamily/Winged helix DNA-binding domain"/>
    <property type="match status" value="1"/>
</dbReference>
<protein>
    <submittedName>
        <fullName evidence="3">ArsR family transcriptional regulator</fullName>
    </submittedName>
</protein>